<dbReference type="Proteomes" id="UP001595818">
    <property type="component" value="Unassembled WGS sequence"/>
</dbReference>
<sequence length="539" mass="58759">MDRREVIKNLALLPVGGSLMAVPPVFGSGESTRESAELAPDENIYRSLGVEPIINCRGTFTIIGGSIERPEVHKAMEAASKNFVQYDELAYAIGERLAKLTQAEWGIVTSGCAAAMKHATAACVAGGNPEKLLKIPDLTGLDKTEVIIPRYSRNTYDHAIRNIGVTIVEVNSPEELQSAINSKTAMIYLMTGRGSATGQPLSLEVIVEIARKKDIPVLVDAAAENLTIPCVHLEKGATMVAYSGGKAICGPQCAGLLLGRKDVLLSTWQASSPHHGPGRDNKVGKEEMLGMLAAVEAWVSRDHDAEWNKWLGWLENISKKALGVKGVSTKVTEPFDLNNRAPLLHISWDPSQLHITGAEVAEDFGRNKPRIAVGSRNEDGLTSITISPNQMQEGEDKIVADRVRDILSKKRSPKTDAMAIPAADLSGRWEVEVAFFSSSSKHHWYLEQDANWLNGLHQSDFASQDIYGTMEGNEVRLHSVFRQPGDHVTYIFSGELSGEELKGKVHMGEYLTASFVATRREHTPRRDKIMVPAGSPLAT</sequence>
<name>A0ABV9SVY6_9BACT</name>
<keyword evidence="5" id="KW-1185">Reference proteome</keyword>
<keyword evidence="4" id="KW-0032">Aminotransferase</keyword>
<keyword evidence="4" id="KW-0808">Transferase</keyword>
<organism evidence="4 5">
    <name type="scientific">Negadavirga shengliensis</name>
    <dbReference type="NCBI Taxonomy" id="1389218"/>
    <lineage>
        <taxon>Bacteria</taxon>
        <taxon>Pseudomonadati</taxon>
        <taxon>Bacteroidota</taxon>
        <taxon>Cytophagia</taxon>
        <taxon>Cytophagales</taxon>
        <taxon>Cyclobacteriaceae</taxon>
        <taxon>Negadavirga</taxon>
    </lineage>
</organism>
<feature type="domain" description="Aminotransferase class V" evidence="3">
    <location>
        <begin position="160"/>
        <end position="265"/>
    </location>
</feature>
<dbReference type="EMBL" id="JBHSJJ010000001">
    <property type="protein sequence ID" value="MFC4870513.1"/>
    <property type="molecule type" value="Genomic_DNA"/>
</dbReference>
<dbReference type="PANTHER" id="PTHR32328">
    <property type="entry name" value="L-SERYL-TRNA(SEC) SELENIUM TRANSFERASE"/>
    <property type="match status" value="1"/>
</dbReference>
<comment type="cofactor">
    <cofactor evidence="1">
        <name>pyridoxal 5'-phosphate</name>
        <dbReference type="ChEBI" id="CHEBI:597326"/>
    </cofactor>
</comment>
<keyword evidence="2" id="KW-0663">Pyridoxal phosphate</keyword>
<dbReference type="Gene3D" id="3.40.640.10">
    <property type="entry name" value="Type I PLP-dependent aspartate aminotransferase-like (Major domain)"/>
    <property type="match status" value="1"/>
</dbReference>
<evidence type="ECO:0000313" key="5">
    <source>
        <dbReference type="Proteomes" id="UP001595818"/>
    </source>
</evidence>
<dbReference type="RefSeq" id="WP_377061118.1">
    <property type="nucleotide sequence ID" value="NZ_JBHSJJ010000001.1"/>
</dbReference>
<dbReference type="PANTHER" id="PTHR32328:SF0">
    <property type="entry name" value="L-SERYL-TRNA(SEC) SELENIUM TRANSFERASE"/>
    <property type="match status" value="1"/>
</dbReference>
<gene>
    <name evidence="4" type="ORF">ACFPFU_02360</name>
</gene>
<dbReference type="SUPFAM" id="SSF53383">
    <property type="entry name" value="PLP-dependent transferases"/>
    <property type="match status" value="1"/>
</dbReference>
<dbReference type="InterPro" id="IPR015424">
    <property type="entry name" value="PyrdxlP-dep_Trfase"/>
</dbReference>
<protein>
    <submittedName>
        <fullName evidence="4">Aminotransferase class V-fold PLP-dependent enzyme</fullName>
    </submittedName>
</protein>
<reference evidence="5" key="1">
    <citation type="journal article" date="2019" name="Int. J. Syst. Evol. Microbiol.">
        <title>The Global Catalogue of Microorganisms (GCM) 10K type strain sequencing project: providing services to taxonomists for standard genome sequencing and annotation.</title>
        <authorList>
            <consortium name="The Broad Institute Genomics Platform"/>
            <consortium name="The Broad Institute Genome Sequencing Center for Infectious Disease"/>
            <person name="Wu L."/>
            <person name="Ma J."/>
        </authorList>
    </citation>
    <scope>NUCLEOTIDE SEQUENCE [LARGE SCALE GENOMIC DNA]</scope>
    <source>
        <strain evidence="5">CGMCC 4.7466</strain>
    </source>
</reference>
<dbReference type="InterPro" id="IPR000192">
    <property type="entry name" value="Aminotrans_V_dom"/>
</dbReference>
<proteinExistence type="predicted"/>
<evidence type="ECO:0000256" key="2">
    <source>
        <dbReference type="ARBA" id="ARBA00022898"/>
    </source>
</evidence>
<dbReference type="GO" id="GO:0008483">
    <property type="term" value="F:transaminase activity"/>
    <property type="evidence" value="ECO:0007669"/>
    <property type="project" value="UniProtKB-KW"/>
</dbReference>
<dbReference type="InterPro" id="IPR015421">
    <property type="entry name" value="PyrdxlP-dep_Trfase_major"/>
</dbReference>
<evidence type="ECO:0000313" key="4">
    <source>
        <dbReference type="EMBL" id="MFC4870513.1"/>
    </source>
</evidence>
<accession>A0ABV9SVY6</accession>
<dbReference type="Pfam" id="PF00266">
    <property type="entry name" value="Aminotran_5"/>
    <property type="match status" value="1"/>
</dbReference>
<comment type="caution">
    <text evidence="4">The sequence shown here is derived from an EMBL/GenBank/DDBJ whole genome shotgun (WGS) entry which is preliminary data.</text>
</comment>
<evidence type="ECO:0000256" key="1">
    <source>
        <dbReference type="ARBA" id="ARBA00001933"/>
    </source>
</evidence>
<evidence type="ECO:0000259" key="3">
    <source>
        <dbReference type="Pfam" id="PF00266"/>
    </source>
</evidence>